<dbReference type="Proteomes" id="UP000887013">
    <property type="component" value="Unassembled WGS sequence"/>
</dbReference>
<protein>
    <submittedName>
        <fullName evidence="1">Uncharacterized protein</fullName>
    </submittedName>
</protein>
<proteinExistence type="predicted"/>
<evidence type="ECO:0000313" key="2">
    <source>
        <dbReference type="Proteomes" id="UP000887013"/>
    </source>
</evidence>
<dbReference type="EMBL" id="BMAW01112552">
    <property type="protein sequence ID" value="GFT53153.1"/>
    <property type="molecule type" value="Genomic_DNA"/>
</dbReference>
<comment type="caution">
    <text evidence="1">The sequence shown here is derived from an EMBL/GenBank/DDBJ whole genome shotgun (WGS) entry which is preliminary data.</text>
</comment>
<reference evidence="1" key="1">
    <citation type="submission" date="2020-08" db="EMBL/GenBank/DDBJ databases">
        <title>Multicomponent nature underlies the extraordinary mechanical properties of spider dragline silk.</title>
        <authorList>
            <person name="Kono N."/>
            <person name="Nakamura H."/>
            <person name="Mori M."/>
            <person name="Yoshida Y."/>
            <person name="Ohtoshi R."/>
            <person name="Malay A.D."/>
            <person name="Moran D.A.P."/>
            <person name="Tomita M."/>
            <person name="Numata K."/>
            <person name="Arakawa K."/>
        </authorList>
    </citation>
    <scope>NUCLEOTIDE SEQUENCE</scope>
</reference>
<name>A0A8X6TW92_NEPPI</name>
<organism evidence="1 2">
    <name type="scientific">Nephila pilipes</name>
    <name type="common">Giant wood spider</name>
    <name type="synonym">Nephila maculata</name>
    <dbReference type="NCBI Taxonomy" id="299642"/>
    <lineage>
        <taxon>Eukaryota</taxon>
        <taxon>Metazoa</taxon>
        <taxon>Ecdysozoa</taxon>
        <taxon>Arthropoda</taxon>
        <taxon>Chelicerata</taxon>
        <taxon>Arachnida</taxon>
        <taxon>Araneae</taxon>
        <taxon>Araneomorphae</taxon>
        <taxon>Entelegynae</taxon>
        <taxon>Araneoidea</taxon>
        <taxon>Nephilidae</taxon>
        <taxon>Nephila</taxon>
    </lineage>
</organism>
<accession>A0A8X6TW92</accession>
<keyword evidence="2" id="KW-1185">Reference proteome</keyword>
<evidence type="ECO:0000313" key="1">
    <source>
        <dbReference type="EMBL" id="GFT53153.1"/>
    </source>
</evidence>
<sequence length="90" mass="10012">MLELSFGKWTLCRKVFNKIEGGLNFHTPAFVNGFGDSGLSIGGYVTHRSGYGRKKNTFASSKALQLCVSRILLWRKIRAFDPRVSLSSKG</sequence>
<dbReference type="AlphaFoldDB" id="A0A8X6TW92"/>
<gene>
    <name evidence="1" type="ORF">NPIL_423851</name>
</gene>